<feature type="transmembrane region" description="Helical" evidence="5">
    <location>
        <begin position="220"/>
        <end position="239"/>
    </location>
</feature>
<feature type="region of interest" description="Disordered" evidence="6">
    <location>
        <begin position="1"/>
        <end position="40"/>
    </location>
</feature>
<gene>
    <name evidence="7" type="ORF">AALO_G00174730</name>
</gene>
<evidence type="ECO:0000256" key="1">
    <source>
        <dbReference type="ARBA" id="ARBA00004141"/>
    </source>
</evidence>
<dbReference type="GO" id="GO:0016020">
    <property type="term" value="C:membrane"/>
    <property type="evidence" value="ECO:0007669"/>
    <property type="project" value="UniProtKB-SubCell"/>
</dbReference>
<evidence type="ECO:0000256" key="5">
    <source>
        <dbReference type="RuleBase" id="RU004379"/>
    </source>
</evidence>
<proteinExistence type="inferred from homology"/>
<feature type="transmembrane region" description="Helical" evidence="5">
    <location>
        <begin position="245"/>
        <end position="268"/>
    </location>
</feature>
<name>A0AAV6G8S6_9TELE</name>
<organism evidence="7 8">
    <name type="scientific">Alosa alosa</name>
    <name type="common">allis shad</name>
    <dbReference type="NCBI Taxonomy" id="278164"/>
    <lineage>
        <taxon>Eukaryota</taxon>
        <taxon>Metazoa</taxon>
        <taxon>Chordata</taxon>
        <taxon>Craniata</taxon>
        <taxon>Vertebrata</taxon>
        <taxon>Euteleostomi</taxon>
        <taxon>Actinopterygii</taxon>
        <taxon>Neopterygii</taxon>
        <taxon>Teleostei</taxon>
        <taxon>Clupei</taxon>
        <taxon>Clupeiformes</taxon>
        <taxon>Clupeoidei</taxon>
        <taxon>Clupeidae</taxon>
        <taxon>Alosa</taxon>
    </lineage>
</organism>
<feature type="transmembrane region" description="Helical" evidence="5">
    <location>
        <begin position="163"/>
        <end position="184"/>
    </location>
</feature>
<feature type="compositionally biased region" description="Polar residues" evidence="6">
    <location>
        <begin position="1"/>
        <end position="14"/>
    </location>
</feature>
<reference evidence="7" key="1">
    <citation type="submission" date="2020-10" db="EMBL/GenBank/DDBJ databases">
        <title>Chromosome-scale genome assembly of the Allis shad, Alosa alosa.</title>
        <authorList>
            <person name="Margot Z."/>
            <person name="Christophe K."/>
            <person name="Cabau C."/>
            <person name="Louis A."/>
            <person name="Berthelot C."/>
            <person name="Parey E."/>
            <person name="Roest Crollius H."/>
            <person name="Montfort J."/>
            <person name="Robinson-Rechavi M."/>
            <person name="Bucao C."/>
            <person name="Bouchez O."/>
            <person name="Gislard M."/>
            <person name="Lluch J."/>
            <person name="Milhes M."/>
            <person name="Lampietro C."/>
            <person name="Lopez Roques C."/>
            <person name="Donnadieu C."/>
            <person name="Braasch I."/>
            <person name="Desvignes T."/>
            <person name="Postlethwait J."/>
            <person name="Bobe J."/>
            <person name="Guiguen Y."/>
        </authorList>
    </citation>
    <scope>NUCLEOTIDE SEQUENCE</scope>
    <source>
        <strain evidence="7">M-15738</strain>
        <tissue evidence="7">Blood</tissue>
    </source>
</reference>
<dbReference type="Proteomes" id="UP000823561">
    <property type="component" value="Chromosome 13"/>
</dbReference>
<comment type="caution">
    <text evidence="7">The sequence shown here is derived from an EMBL/GenBank/DDBJ whole genome shotgun (WGS) entry which is preliminary data.</text>
</comment>
<sequence>MATDSTNNTYSQYPPAQYGNYGNGNTSVVPPKITPGGHDNQAYDMPPEYGHWNNDSRGNICVVTLEGPENQAPPPDYDQVSEETNCFSDASIRRGFVRKVYFTLTIQLLITVGIICAFLYWHDLKIWTLKTSWFPLAMMPATFVLIMVLACCGEIRRKVPLNFIFLGLFTIVEGLMLGSVTVYYSAEAVLWAAGATAFVCFTLTLFAMQTKWDFTRCSGLLWALAWSLISFGILCAIFRSQYLNIVYACLGTTVFSAYLVMDTQLMLGGKHKYSLDPEEYVFAALNLYLDIVTLFLLLLQLIGLCR</sequence>
<keyword evidence="4 5" id="KW-0472">Membrane</keyword>
<protein>
    <recommendedName>
        <fullName evidence="9">Protein lifeguard 1-like</fullName>
    </recommendedName>
</protein>
<feature type="transmembrane region" description="Helical" evidence="5">
    <location>
        <begin position="280"/>
        <end position="302"/>
    </location>
</feature>
<evidence type="ECO:0000313" key="8">
    <source>
        <dbReference type="Proteomes" id="UP000823561"/>
    </source>
</evidence>
<evidence type="ECO:0008006" key="9">
    <source>
        <dbReference type="Google" id="ProtNLM"/>
    </source>
</evidence>
<keyword evidence="2 5" id="KW-0812">Transmembrane</keyword>
<dbReference type="AlphaFoldDB" id="A0AAV6G8S6"/>
<evidence type="ECO:0000256" key="4">
    <source>
        <dbReference type="ARBA" id="ARBA00023136"/>
    </source>
</evidence>
<comment type="subcellular location">
    <subcellularLocation>
        <location evidence="1">Membrane</location>
        <topology evidence="1">Multi-pass membrane protein</topology>
    </subcellularLocation>
</comment>
<feature type="transmembrane region" description="Helical" evidence="5">
    <location>
        <begin position="100"/>
        <end position="121"/>
    </location>
</feature>
<keyword evidence="3 5" id="KW-1133">Transmembrane helix</keyword>
<dbReference type="InterPro" id="IPR006214">
    <property type="entry name" value="Bax_inhibitor_1-related"/>
</dbReference>
<accession>A0AAV6G8S6</accession>
<dbReference type="CDD" id="cd10428">
    <property type="entry name" value="LFG_like"/>
    <property type="match status" value="1"/>
</dbReference>
<feature type="transmembrane region" description="Helical" evidence="5">
    <location>
        <begin position="190"/>
        <end position="208"/>
    </location>
</feature>
<dbReference type="Pfam" id="PF01027">
    <property type="entry name" value="Bax1-I"/>
    <property type="match status" value="1"/>
</dbReference>
<dbReference type="PANTHER" id="PTHR23291">
    <property type="entry name" value="BAX INHIBITOR-RELATED"/>
    <property type="match status" value="1"/>
</dbReference>
<evidence type="ECO:0000256" key="3">
    <source>
        <dbReference type="ARBA" id="ARBA00022989"/>
    </source>
</evidence>
<evidence type="ECO:0000256" key="6">
    <source>
        <dbReference type="SAM" id="MobiDB-lite"/>
    </source>
</evidence>
<keyword evidence="8" id="KW-1185">Reference proteome</keyword>
<dbReference type="EMBL" id="JADWDJ010000013">
    <property type="protein sequence ID" value="KAG5270999.1"/>
    <property type="molecule type" value="Genomic_DNA"/>
</dbReference>
<evidence type="ECO:0000313" key="7">
    <source>
        <dbReference type="EMBL" id="KAG5270999.1"/>
    </source>
</evidence>
<comment type="similarity">
    <text evidence="5">Belongs to the BI1 family.</text>
</comment>
<feature type="transmembrane region" description="Helical" evidence="5">
    <location>
        <begin position="133"/>
        <end position="151"/>
    </location>
</feature>
<dbReference type="PANTHER" id="PTHR23291:SF47">
    <property type="entry name" value="TRANSMEMBRANE BAX INHIBITOR MOTIF CONTAINING 7"/>
    <property type="match status" value="1"/>
</dbReference>
<evidence type="ECO:0000256" key="2">
    <source>
        <dbReference type="ARBA" id="ARBA00022692"/>
    </source>
</evidence>